<evidence type="ECO:0000259" key="1">
    <source>
        <dbReference type="Pfam" id="PF07858"/>
    </source>
</evidence>
<accession>A0A1Y3F7W3</accession>
<feature type="domain" description="Limonene-1,2-epoxide hydrolase" evidence="1">
    <location>
        <begin position="18"/>
        <end position="135"/>
    </location>
</feature>
<proteinExistence type="predicted"/>
<gene>
    <name evidence="4" type="ORF">IC776_06625</name>
    <name evidence="3" type="ORF">IC795_11635</name>
    <name evidence="2" type="ORF">IC796_12365</name>
</gene>
<sequence length="149" mass="16737">MKTALNSDVSNIQAQSEEIVERFLNALMQQDHVTISELLHPDIVYTNVSLPTFKGGKRVAGLIKLALSSARKLKVKNHQLVAKENIVLTERTDILEIGPLHVGFWVCGTFEVEDGKIILWRDYFDWLNVSKGLIRGFLGIGIKALRPKV</sequence>
<dbReference type="EMBL" id="CP061565">
    <property type="protein sequence ID" value="QNX07807.1"/>
    <property type="molecule type" value="Genomic_DNA"/>
</dbReference>
<dbReference type="Pfam" id="PF07858">
    <property type="entry name" value="LEH"/>
    <property type="match status" value="1"/>
</dbReference>
<evidence type="ECO:0000313" key="6">
    <source>
        <dbReference type="Proteomes" id="UP000516745"/>
    </source>
</evidence>
<evidence type="ECO:0000313" key="3">
    <source>
        <dbReference type="EMBL" id="QNX07807.1"/>
    </source>
</evidence>
<evidence type="ECO:0000313" key="5">
    <source>
        <dbReference type="Proteomes" id="UP000516666"/>
    </source>
</evidence>
<evidence type="ECO:0000313" key="2">
    <source>
        <dbReference type="EMBL" id="QNX04178.1"/>
    </source>
</evidence>
<dbReference type="InterPro" id="IPR013100">
    <property type="entry name" value="LEH"/>
</dbReference>
<dbReference type="AlphaFoldDB" id="A0A1Y3F7W3"/>
<protein>
    <submittedName>
        <fullName evidence="2">Nuclear transport factor 2 family protein</fullName>
    </submittedName>
</protein>
<dbReference type="Proteomes" id="UP000516862">
    <property type="component" value="Chromosome"/>
</dbReference>
<dbReference type="Proteomes" id="UP000516745">
    <property type="component" value="Chromosome"/>
</dbReference>
<dbReference type="Proteomes" id="UP000516666">
    <property type="component" value="Chromosome"/>
</dbReference>
<reference evidence="5 6" key="2">
    <citation type="submission" date="2020-09" db="EMBL/GenBank/DDBJ databases">
        <authorList>
            <person name="Chen F.-J."/>
            <person name="Lee Y.-T."/>
        </authorList>
    </citation>
    <scope>NUCLEOTIDE SEQUENCE [LARGE SCALE GENOMIC DNA]</scope>
    <source>
        <strain evidence="4 5">AS39</strain>
        <strain evidence="3 6">AS72</strain>
        <strain evidence="2 7">AS73</strain>
    </source>
</reference>
<dbReference type="RefSeq" id="WP_019457365.1">
    <property type="nucleotide sequence ID" value="NZ_APCT01000002.1"/>
</dbReference>
<dbReference type="Gene3D" id="3.10.450.50">
    <property type="match status" value="1"/>
</dbReference>
<dbReference type="InterPro" id="IPR032710">
    <property type="entry name" value="NTF2-like_dom_sf"/>
</dbReference>
<reference evidence="5 6" key="1">
    <citation type="submission" date="2020-09" db="EMBL/GenBank/DDBJ databases">
        <title>Clinical and molecular characterization of Acinetobacter seifertii in Taiwan.</title>
        <authorList>
            <person name="Li L.-H."/>
            <person name="Yang Y.-S."/>
            <person name="Sun J.-R."/>
            <person name="Huang T.-W."/>
            <person name="Huang W.-C."/>
            <person name="Wang Y.-C."/>
            <person name="Kuo T.-H."/>
            <person name="Kuo S.-C."/>
            <person name="Chen T.-L."/>
        </authorList>
    </citation>
    <scope>NUCLEOTIDE SEQUENCE [LARGE SCALE GENOMIC DNA]</scope>
    <source>
        <strain evidence="4 5">AS39</strain>
        <strain evidence="3 6">AS72</strain>
        <strain evidence="7">AS73</strain>
    </source>
</reference>
<name>A0A1Y3F7W3_9GAMM</name>
<dbReference type="EMBL" id="CP061561">
    <property type="protein sequence ID" value="QNX04178.1"/>
    <property type="molecule type" value="Genomic_DNA"/>
</dbReference>
<reference evidence="2" key="3">
    <citation type="submission" date="2021-03" db="EMBL/GenBank/DDBJ databases">
        <title>Clinical and molecular characterization of Acinetobacter seifertii in Taiwan.</title>
        <authorList>
            <person name="Li L.-H."/>
            <person name="Yang Y.-S."/>
            <person name="Sun J.-R."/>
            <person name="Huang T.-W."/>
            <person name="Huang W.-C."/>
            <person name="Wang Y.-C."/>
            <person name="Kuo T.-H."/>
            <person name="Kuo S.-C."/>
            <person name="Chen T.-L."/>
        </authorList>
    </citation>
    <scope>NUCLEOTIDE SEQUENCE</scope>
    <source>
        <strain evidence="2">AS73</strain>
    </source>
</reference>
<evidence type="ECO:0000313" key="7">
    <source>
        <dbReference type="Proteomes" id="UP000516862"/>
    </source>
</evidence>
<organism evidence="2 7">
    <name type="scientific">Acinetobacter seifertii</name>
    <dbReference type="NCBI Taxonomy" id="1530123"/>
    <lineage>
        <taxon>Bacteria</taxon>
        <taxon>Pseudomonadati</taxon>
        <taxon>Pseudomonadota</taxon>
        <taxon>Gammaproteobacteria</taxon>
        <taxon>Moraxellales</taxon>
        <taxon>Moraxellaceae</taxon>
        <taxon>Acinetobacter</taxon>
        <taxon>Acinetobacter calcoaceticus/baumannii complex</taxon>
    </lineage>
</organism>
<dbReference type="EMBL" id="CP061646">
    <property type="protein sequence ID" value="QNX73524.1"/>
    <property type="molecule type" value="Genomic_DNA"/>
</dbReference>
<evidence type="ECO:0000313" key="4">
    <source>
        <dbReference type="EMBL" id="QNX73524.1"/>
    </source>
</evidence>
<dbReference type="SUPFAM" id="SSF54427">
    <property type="entry name" value="NTF2-like"/>
    <property type="match status" value="1"/>
</dbReference>